<dbReference type="InterPro" id="IPR017853">
    <property type="entry name" value="GH"/>
</dbReference>
<gene>
    <name evidence="1" type="ordered locus">HRM2_29940</name>
</gene>
<reference evidence="1 2" key="1">
    <citation type="journal article" date="2009" name="Environ. Microbiol.">
        <title>Genome sequence of Desulfobacterium autotrophicum HRM2, a marine sulfate reducer oxidizing organic carbon completely to carbon dioxide.</title>
        <authorList>
            <person name="Strittmatter A.W."/>
            <person name="Liesegang H."/>
            <person name="Rabus R."/>
            <person name="Decker I."/>
            <person name="Amann J."/>
            <person name="Andres S."/>
            <person name="Henne A."/>
            <person name="Fricke W.F."/>
            <person name="Martinez-Arias R."/>
            <person name="Bartels D."/>
            <person name="Goesmann A."/>
            <person name="Krause L."/>
            <person name="Puehler A."/>
            <person name="Klenk H.P."/>
            <person name="Richter M."/>
            <person name="Schuler M."/>
            <person name="Gloeckner F.O."/>
            <person name="Meyerdierks A."/>
            <person name="Gottschalk G."/>
            <person name="Amann R."/>
        </authorList>
    </citation>
    <scope>NUCLEOTIDE SEQUENCE [LARGE SCALE GENOMIC DNA]</scope>
    <source>
        <strain evidence="2">ATCC 43914 / DSM 3382 / HRM2</strain>
    </source>
</reference>
<dbReference type="STRING" id="177437.HRM2_29940"/>
<dbReference type="Proteomes" id="UP000000442">
    <property type="component" value="Chromosome"/>
</dbReference>
<evidence type="ECO:0000313" key="1">
    <source>
        <dbReference type="EMBL" id="ACN16077.1"/>
    </source>
</evidence>
<dbReference type="HOGENOM" id="CLU_025999_0_0_7"/>
<dbReference type="KEGG" id="dat:HRM2_29940"/>
<evidence type="ECO:0000313" key="2">
    <source>
        <dbReference type="Proteomes" id="UP000000442"/>
    </source>
</evidence>
<proteinExistence type="predicted"/>
<dbReference type="Gene3D" id="3.20.20.80">
    <property type="entry name" value="Glycosidases"/>
    <property type="match status" value="1"/>
</dbReference>
<keyword evidence="2" id="KW-1185">Reference proteome</keyword>
<dbReference type="EMBL" id="CP001087">
    <property type="protein sequence ID" value="ACN16077.1"/>
    <property type="molecule type" value="Genomic_DNA"/>
</dbReference>
<name>C0QK51_DESAH</name>
<dbReference type="eggNOG" id="COG2730">
    <property type="taxonomic scope" value="Bacteria"/>
</dbReference>
<sequence>MYMNLFHRIIVLFVYSYVVLCPFNANGAGDYQEYIIGTHYTGETWAPSFWSNLDESKVHDDFLRIRENGFNTIIVVVPWVGFQKTISPVSYFEAYLESLAFLFEKSKETGLKVILRVGYAHEVGVDSTPDHNHRILQIASDKAVQNAWFDYLGRINEISSRYDNFLFAFLSWEDFFLIDFAHKSIAVRTYAASVTGYQEYLKKYTLGDISSKYGTDFSNYSKIPIPQYTSPAIHLYHEFWDQYLTTLMAKSQKIFPNLSMEVRADCDPTNDSSLYVCHGETFDSTGGKRVVIYYTPALGAENCGDLSSSDDAAFRLQYLVERVRSKTKSLIFLDQFNFIDNTPEFKKNTRIAPEELSAFIDKAQPILKKETIGYALWAMQDVKGNLFKNGSFERELLGWSVQNATLNVEEDVSSLRLNHHGKLRQHIKFGVYVPPEFKNILFFTLNFKAKSVDGRPSTLNIQIIDRDGVAIHEAHVAVETEKYERITVEKIPLFVDGVIHIDNKGSDLIVDEFELYYRIQENGIYDIHGNPKEFCDSVLKLNKSFSPKQGALCYYDKESIKKARFKGVSEDGWCTDYISGYVRQTYGKRQFVLECYLPESWKGYGNRVSVKLDGVSIGASKIIEGYNKLQFHLTSDQLKKKELFFEISTDKLFEPSQFDNGSQDQRKVSFVLVGLGVI</sequence>
<dbReference type="SUPFAM" id="SSF51445">
    <property type="entry name" value="(Trans)glycosidases"/>
    <property type="match status" value="1"/>
</dbReference>
<accession>C0QK51</accession>
<protein>
    <submittedName>
        <fullName evidence="1">Uncharacterized protein</fullName>
    </submittedName>
</protein>
<dbReference type="AlphaFoldDB" id="C0QK51"/>
<organism evidence="1 2">
    <name type="scientific">Desulforapulum autotrophicum (strain ATCC 43914 / DSM 3382 / VKM B-1955 / HRM2)</name>
    <name type="common">Desulfobacterium autotrophicum</name>
    <dbReference type="NCBI Taxonomy" id="177437"/>
    <lineage>
        <taxon>Bacteria</taxon>
        <taxon>Pseudomonadati</taxon>
        <taxon>Thermodesulfobacteriota</taxon>
        <taxon>Desulfobacteria</taxon>
        <taxon>Desulfobacterales</taxon>
        <taxon>Desulfobacteraceae</taxon>
        <taxon>Desulforapulum</taxon>
    </lineage>
</organism>